<evidence type="ECO:0000313" key="4">
    <source>
        <dbReference type="EMBL" id="MSU06944.1"/>
    </source>
</evidence>
<keyword evidence="2" id="KW-0720">Serine protease</keyword>
<evidence type="ECO:0000256" key="2">
    <source>
        <dbReference type="PROSITE-ProRule" id="PRU01122"/>
    </source>
</evidence>
<comment type="caution">
    <text evidence="4">The sequence shown here is derived from an EMBL/GenBank/DDBJ whole genome shotgun (WGS) entry which is preliminary data.</text>
</comment>
<dbReference type="EMBL" id="VUNN01000021">
    <property type="protein sequence ID" value="MSU06944.1"/>
    <property type="molecule type" value="Genomic_DNA"/>
</dbReference>
<dbReference type="SUPFAM" id="SSF54211">
    <property type="entry name" value="Ribosomal protein S5 domain 2-like"/>
    <property type="match status" value="1"/>
</dbReference>
<dbReference type="AlphaFoldDB" id="A0A7X2PDM6"/>
<dbReference type="GO" id="GO:0005524">
    <property type="term" value="F:ATP binding"/>
    <property type="evidence" value="ECO:0007669"/>
    <property type="project" value="InterPro"/>
</dbReference>
<dbReference type="PANTHER" id="PTHR10046">
    <property type="entry name" value="ATP DEPENDENT LON PROTEASE FAMILY MEMBER"/>
    <property type="match status" value="1"/>
</dbReference>
<dbReference type="Pfam" id="PF20436">
    <property type="entry name" value="LonB_AAA-LID"/>
    <property type="match status" value="1"/>
</dbReference>
<dbReference type="Gene3D" id="3.40.50.300">
    <property type="entry name" value="P-loop containing nucleotide triphosphate hydrolases"/>
    <property type="match status" value="1"/>
</dbReference>
<comment type="similarity">
    <text evidence="2">Belongs to the peptidase S16 family.</text>
</comment>
<name>A0A7X2PDM6_9SPIO</name>
<evidence type="ECO:0000313" key="5">
    <source>
        <dbReference type="Proteomes" id="UP000460549"/>
    </source>
</evidence>
<dbReference type="InterPro" id="IPR046843">
    <property type="entry name" value="LonB_AAA-LID"/>
</dbReference>
<keyword evidence="5" id="KW-1185">Reference proteome</keyword>
<dbReference type="Gene3D" id="3.30.230.10">
    <property type="match status" value="1"/>
</dbReference>
<dbReference type="EC" id="3.4.21.53" evidence="2"/>
<dbReference type="InterPro" id="IPR020568">
    <property type="entry name" value="Ribosomal_Su5_D2-typ_SF"/>
</dbReference>
<proteinExistence type="inferred from homology"/>
<sequence length="623" mass="68404">MIVELDNKEISFKYSLQDTDLEISERGIVGQERALKALRTGLKTNRNGYNLFISGEMGTGKLTSVRQEAENCTDEEMIKDVVYLANPSNPYFPISLCLNKGDGNKLKALLSSATIENYQMVLEEVKNQIPEATRYAALLSKSTFNENNYKVNLVLDRSLDNKRPFIVESHPTFENLFGYADKSEDIPHLAIHIGSYAKASGGFLVLTAAEVLSQKGLWDAIKRHLDSTAMALSTSGVQGSLGKDERIRPEPIALPTKVILLGSEDIFDELCDKDEGFLRLFKVAPQFDYMMEANKENILGTIAYLKKINPNITKEACEEALRYSSSICESRDQLTCQLTLLGDLISEAALYSNGKITGDDIKRAIKDRAELTDLLEDRINQEIKSGELLVSTSGSKVGIINGLAVMDRGAASFGTPAVISATVAPGSEGIVNIEHEAGLSGEIHDKGILILQGYLRKNYARSFPLSIYAGLCFEQNYSEVDGDSASSSELYALLSAIGELPVRQDIAITGSVNQMGILQPVSGINEKITGFYHTCKLCGFTGTQGVIIPKQNIRSLILPYEVEDDIKKGNFHLWALSTIEEGMELLTGLPSSSRDKRGLFKPGSFNRVIEDNLKKLYESGKGN</sequence>
<dbReference type="Pfam" id="PF05362">
    <property type="entry name" value="Lon_C"/>
    <property type="match status" value="1"/>
</dbReference>
<evidence type="ECO:0000256" key="1">
    <source>
        <dbReference type="ARBA" id="ARBA00022670"/>
    </source>
</evidence>
<dbReference type="PROSITE" id="PS51786">
    <property type="entry name" value="LON_PROTEOLYTIC"/>
    <property type="match status" value="1"/>
</dbReference>
<feature type="domain" description="Lon proteolytic" evidence="3">
    <location>
        <begin position="394"/>
        <end position="589"/>
    </location>
</feature>
<dbReference type="GO" id="GO:0006508">
    <property type="term" value="P:proteolysis"/>
    <property type="evidence" value="ECO:0007669"/>
    <property type="project" value="UniProtKB-KW"/>
</dbReference>
<dbReference type="InterPro" id="IPR014721">
    <property type="entry name" value="Ribsml_uS5_D2-typ_fold_subgr"/>
</dbReference>
<gene>
    <name evidence="4" type="ORF">FYJ80_09195</name>
</gene>
<dbReference type="InterPro" id="IPR027065">
    <property type="entry name" value="Lon_Prtase"/>
</dbReference>
<dbReference type="Pfam" id="PF13654">
    <property type="entry name" value="AAA_32"/>
    <property type="match status" value="1"/>
</dbReference>
<dbReference type="InterPro" id="IPR008269">
    <property type="entry name" value="Lon_proteolytic"/>
</dbReference>
<feature type="active site" evidence="2">
    <location>
        <position position="527"/>
    </location>
</feature>
<organism evidence="4 5">
    <name type="scientific">Bullifex porci</name>
    <dbReference type="NCBI Taxonomy" id="2606638"/>
    <lineage>
        <taxon>Bacteria</taxon>
        <taxon>Pseudomonadati</taxon>
        <taxon>Spirochaetota</taxon>
        <taxon>Spirochaetia</taxon>
        <taxon>Spirochaetales</taxon>
        <taxon>Spirochaetaceae</taxon>
        <taxon>Bullifex</taxon>
    </lineage>
</organism>
<dbReference type="Proteomes" id="UP000460549">
    <property type="component" value="Unassembled WGS sequence"/>
</dbReference>
<dbReference type="SUPFAM" id="SSF52540">
    <property type="entry name" value="P-loop containing nucleoside triphosphate hydrolases"/>
    <property type="match status" value="1"/>
</dbReference>
<protein>
    <recommendedName>
        <fullName evidence="2">endopeptidase La</fullName>
        <ecNumber evidence="2">3.4.21.53</ecNumber>
    </recommendedName>
</protein>
<dbReference type="GO" id="GO:0004252">
    <property type="term" value="F:serine-type endopeptidase activity"/>
    <property type="evidence" value="ECO:0007669"/>
    <property type="project" value="UniProtKB-UniRule"/>
</dbReference>
<dbReference type="InterPro" id="IPR041699">
    <property type="entry name" value="AAA_32"/>
</dbReference>
<evidence type="ECO:0000259" key="3">
    <source>
        <dbReference type="PROSITE" id="PS51786"/>
    </source>
</evidence>
<dbReference type="Gene3D" id="1.10.8.60">
    <property type="match status" value="1"/>
</dbReference>
<dbReference type="GO" id="GO:0004176">
    <property type="term" value="F:ATP-dependent peptidase activity"/>
    <property type="evidence" value="ECO:0007669"/>
    <property type="project" value="UniProtKB-UniRule"/>
</dbReference>
<comment type="catalytic activity">
    <reaction evidence="2">
        <text>Hydrolysis of proteins in presence of ATP.</text>
        <dbReference type="EC" id="3.4.21.53"/>
    </reaction>
</comment>
<dbReference type="InterPro" id="IPR027417">
    <property type="entry name" value="P-loop_NTPase"/>
</dbReference>
<dbReference type="PRINTS" id="PR00830">
    <property type="entry name" value="ENDOLAPTASE"/>
</dbReference>
<reference evidence="4 5" key="1">
    <citation type="submission" date="2019-08" db="EMBL/GenBank/DDBJ databases">
        <title>In-depth cultivation of the pig gut microbiome towards novel bacterial diversity and tailored functional studies.</title>
        <authorList>
            <person name="Wylensek D."/>
            <person name="Hitch T.C.A."/>
            <person name="Clavel T."/>
        </authorList>
    </citation>
    <scope>NUCLEOTIDE SEQUENCE [LARGE SCALE GENOMIC DNA]</scope>
    <source>
        <strain evidence="4 5">NM-380-WT-3C1</strain>
    </source>
</reference>
<keyword evidence="2" id="KW-0378">Hydrolase</keyword>
<dbReference type="GO" id="GO:0030163">
    <property type="term" value="P:protein catabolic process"/>
    <property type="evidence" value="ECO:0007669"/>
    <property type="project" value="InterPro"/>
</dbReference>
<keyword evidence="1 2" id="KW-0645">Protease</keyword>
<feature type="active site" evidence="2">
    <location>
        <position position="484"/>
    </location>
</feature>
<dbReference type="RefSeq" id="WP_154426224.1">
    <property type="nucleotide sequence ID" value="NZ_JAQYGB010000042.1"/>
</dbReference>
<accession>A0A7X2PDM6</accession>